<dbReference type="HAMAP" id="MF_01966">
    <property type="entry name" value="NADHX_epimerase"/>
    <property type="match status" value="1"/>
</dbReference>
<evidence type="ECO:0000256" key="19">
    <source>
        <dbReference type="PIRNR" id="PIRNR017184"/>
    </source>
</evidence>
<evidence type="ECO:0000256" key="8">
    <source>
        <dbReference type="ARBA" id="ARBA00022857"/>
    </source>
</evidence>
<feature type="binding site" evidence="17">
    <location>
        <position position="331"/>
    </location>
    <ligand>
        <name>(6S)-NADPHX</name>
        <dbReference type="ChEBI" id="CHEBI:64076"/>
    </ligand>
</feature>
<evidence type="ECO:0000256" key="18">
    <source>
        <dbReference type="HAMAP-Rule" id="MF_01966"/>
    </source>
</evidence>
<comment type="function">
    <text evidence="18">Catalyzes the epimerization of the S- and R-forms of NAD(P)HX, a damaged form of NAD(P)H that is a result of enzymatic or heat-dependent hydration. This is a prerequisite for the S-specific NAD(P)H-hydrate dehydratase to allow the repair of both epimers of NAD(P)HX.</text>
</comment>
<dbReference type="GO" id="GO:0046496">
    <property type="term" value="P:nicotinamide nucleotide metabolic process"/>
    <property type="evidence" value="ECO:0007669"/>
    <property type="project" value="UniProtKB-UniRule"/>
</dbReference>
<organism evidence="22 23">
    <name type="scientific">Salibacterium halotolerans</name>
    <dbReference type="NCBI Taxonomy" id="1884432"/>
    <lineage>
        <taxon>Bacteria</taxon>
        <taxon>Bacillati</taxon>
        <taxon>Bacillota</taxon>
        <taxon>Bacilli</taxon>
        <taxon>Bacillales</taxon>
        <taxon>Bacillaceae</taxon>
    </lineage>
</organism>
<feature type="binding site" evidence="17">
    <location>
        <position position="382"/>
    </location>
    <ligand>
        <name>(6S)-NADPHX</name>
        <dbReference type="ChEBI" id="CHEBI:64076"/>
    </ligand>
</feature>
<evidence type="ECO:0000256" key="5">
    <source>
        <dbReference type="ARBA" id="ARBA00022723"/>
    </source>
</evidence>
<comment type="catalytic activity">
    <reaction evidence="16 17 19">
        <text>(6S)-NADPHX + ADP = AMP + phosphate + NADPH + H(+)</text>
        <dbReference type="Rhea" id="RHEA:32235"/>
        <dbReference type="ChEBI" id="CHEBI:15378"/>
        <dbReference type="ChEBI" id="CHEBI:43474"/>
        <dbReference type="ChEBI" id="CHEBI:57783"/>
        <dbReference type="ChEBI" id="CHEBI:64076"/>
        <dbReference type="ChEBI" id="CHEBI:456215"/>
        <dbReference type="ChEBI" id="CHEBI:456216"/>
        <dbReference type="EC" id="4.2.1.136"/>
    </reaction>
</comment>
<dbReference type="GO" id="GO:0110051">
    <property type="term" value="P:metabolite repair"/>
    <property type="evidence" value="ECO:0007669"/>
    <property type="project" value="TreeGrafter"/>
</dbReference>
<dbReference type="InterPro" id="IPR036652">
    <property type="entry name" value="YjeF_N_dom_sf"/>
</dbReference>
<dbReference type="GO" id="GO:0052856">
    <property type="term" value="F:NAD(P)HX epimerase activity"/>
    <property type="evidence" value="ECO:0007669"/>
    <property type="project" value="UniProtKB-UniRule"/>
</dbReference>
<comment type="function">
    <text evidence="14 19">Bifunctional enzyme that catalyzes the epimerization of the S- and R-forms of NAD(P)HX and the dehydration of the S-form of NAD(P)HX at the expense of ADP, which is converted to AMP. This allows the repair of both epimers of NAD(P)HX, a damaged form of NAD(P)H that is a result of enzymatic or heat-dependent hydration.</text>
</comment>
<dbReference type="Gene3D" id="3.40.1190.20">
    <property type="match status" value="1"/>
</dbReference>
<evidence type="ECO:0000259" key="21">
    <source>
        <dbReference type="PROSITE" id="PS51385"/>
    </source>
</evidence>
<feature type="binding site" evidence="17">
    <location>
        <begin position="419"/>
        <end position="423"/>
    </location>
    <ligand>
        <name>AMP</name>
        <dbReference type="ChEBI" id="CHEBI:456215"/>
    </ligand>
</feature>
<dbReference type="GO" id="GO:0046872">
    <property type="term" value="F:metal ion binding"/>
    <property type="evidence" value="ECO:0007669"/>
    <property type="project" value="UniProtKB-UniRule"/>
</dbReference>
<feature type="binding site" evidence="18">
    <location>
        <position position="127"/>
    </location>
    <ligand>
        <name>K(+)</name>
        <dbReference type="ChEBI" id="CHEBI:29103"/>
    </ligand>
</feature>
<feature type="domain" description="YjeF N-terminal" evidence="21">
    <location>
        <begin position="9"/>
        <end position="217"/>
    </location>
</feature>
<dbReference type="PROSITE" id="PS51383">
    <property type="entry name" value="YJEF_C_3"/>
    <property type="match status" value="1"/>
</dbReference>
<feature type="binding site" evidence="18">
    <location>
        <begin position="131"/>
        <end position="137"/>
    </location>
    <ligand>
        <name>(6S)-NADPHX</name>
        <dbReference type="ChEBI" id="CHEBI:64076"/>
    </ligand>
</feature>
<gene>
    <name evidence="18" type="primary">nnrE</name>
    <name evidence="17" type="synonym">nnrD</name>
    <name evidence="22" type="ORF">SAMN05518683_12726</name>
</gene>
<dbReference type="InterPro" id="IPR004443">
    <property type="entry name" value="YjeF_N_dom"/>
</dbReference>
<keyword evidence="7 17" id="KW-0067">ATP-binding</keyword>
<dbReference type="PANTHER" id="PTHR12592">
    <property type="entry name" value="ATP-DEPENDENT (S)-NAD(P)H-HYDRATE DEHYDRATASE FAMILY MEMBER"/>
    <property type="match status" value="1"/>
</dbReference>
<dbReference type="HAMAP" id="MF_01965">
    <property type="entry name" value="NADHX_dehydratase"/>
    <property type="match status" value="1"/>
</dbReference>
<keyword evidence="9 18" id="KW-0630">Potassium</keyword>
<comment type="similarity">
    <text evidence="18">Belongs to the NnrE/AIBP family.</text>
</comment>
<comment type="similarity">
    <text evidence="17">Belongs to the NnrD/CARKD family.</text>
</comment>
<comment type="catalytic activity">
    <reaction evidence="1 18 19">
        <text>(6R)-NADHX = (6S)-NADHX</text>
        <dbReference type="Rhea" id="RHEA:32215"/>
        <dbReference type="ChEBI" id="CHEBI:64074"/>
        <dbReference type="ChEBI" id="CHEBI:64075"/>
        <dbReference type="EC" id="5.1.99.6"/>
    </reaction>
</comment>
<accession>A0A1I5XF16</accession>
<keyword evidence="5 18" id="KW-0479">Metal-binding</keyword>
<comment type="subunit">
    <text evidence="17">Homotetramer.</text>
</comment>
<evidence type="ECO:0000256" key="11">
    <source>
        <dbReference type="ARBA" id="ARBA00023235"/>
    </source>
</evidence>
<dbReference type="RefSeq" id="WP_170841189.1">
    <property type="nucleotide sequence ID" value="NZ_FOXD01000027.1"/>
</dbReference>
<keyword evidence="13" id="KW-0511">Multifunctional enzyme</keyword>
<dbReference type="CDD" id="cd01171">
    <property type="entry name" value="YXKO-related"/>
    <property type="match status" value="1"/>
</dbReference>
<dbReference type="AlphaFoldDB" id="A0A1I5XF16"/>
<protein>
    <recommendedName>
        <fullName evidence="19">Bifunctional NAD(P)H-hydrate repair enzyme</fullName>
    </recommendedName>
    <alternativeName>
        <fullName evidence="19">Nicotinamide nucleotide repair protein</fullName>
    </alternativeName>
    <domain>
        <recommendedName>
            <fullName evidence="19">ADP-dependent (S)-NAD(P)H-hydrate dehydratase</fullName>
            <ecNumber evidence="19">4.2.1.136</ecNumber>
        </recommendedName>
        <alternativeName>
            <fullName evidence="19">ADP-dependent NAD(P)HX dehydratase</fullName>
        </alternativeName>
    </domain>
    <domain>
        <recommendedName>
            <fullName evidence="19">NAD(P)H-hydrate epimerase</fullName>
            <ecNumber evidence="19">5.1.99.6</ecNumber>
        </recommendedName>
    </domain>
</protein>
<name>A0A1I5XF16_9BACI</name>
<dbReference type="PROSITE" id="PS51385">
    <property type="entry name" value="YJEF_N"/>
    <property type="match status" value="1"/>
</dbReference>
<evidence type="ECO:0000256" key="4">
    <source>
        <dbReference type="ARBA" id="ARBA00009524"/>
    </source>
</evidence>
<evidence type="ECO:0000256" key="13">
    <source>
        <dbReference type="ARBA" id="ARBA00023268"/>
    </source>
</evidence>
<keyword evidence="10 17" id="KW-0520">NAD</keyword>
<dbReference type="InterPro" id="IPR029056">
    <property type="entry name" value="Ribokinase-like"/>
</dbReference>
<feature type="binding site" evidence="17">
    <location>
        <position position="448"/>
    </location>
    <ligand>
        <name>AMP</name>
        <dbReference type="ChEBI" id="CHEBI:456215"/>
    </ligand>
</feature>
<feature type="binding site" evidence="18">
    <location>
        <position position="160"/>
    </location>
    <ligand>
        <name>(6S)-NADPHX</name>
        <dbReference type="ChEBI" id="CHEBI:64076"/>
    </ligand>
</feature>
<dbReference type="STRING" id="1884432.SAMN05518683_12726"/>
<dbReference type="PIRSF" id="PIRSF017184">
    <property type="entry name" value="Nnr"/>
    <property type="match status" value="1"/>
</dbReference>
<dbReference type="EMBL" id="FOXD01000027">
    <property type="protein sequence ID" value="SFQ30558.1"/>
    <property type="molecule type" value="Genomic_DNA"/>
</dbReference>
<feature type="domain" description="YjeF C-terminal" evidence="20">
    <location>
        <begin position="227"/>
        <end position="509"/>
    </location>
</feature>
<evidence type="ECO:0000313" key="22">
    <source>
        <dbReference type="EMBL" id="SFQ30558.1"/>
    </source>
</evidence>
<evidence type="ECO:0000256" key="1">
    <source>
        <dbReference type="ARBA" id="ARBA00000013"/>
    </source>
</evidence>
<evidence type="ECO:0000256" key="7">
    <source>
        <dbReference type="ARBA" id="ARBA00022840"/>
    </source>
</evidence>
<comment type="cofactor">
    <cofactor evidence="17">
        <name>Mg(2+)</name>
        <dbReference type="ChEBI" id="CHEBI:18420"/>
    </cofactor>
</comment>
<dbReference type="SUPFAM" id="SSF53613">
    <property type="entry name" value="Ribokinase-like"/>
    <property type="match status" value="1"/>
</dbReference>
<dbReference type="Pfam" id="PF01256">
    <property type="entry name" value="Carb_kinase"/>
    <property type="match status" value="1"/>
</dbReference>
<keyword evidence="8 17" id="KW-0521">NADP</keyword>
<evidence type="ECO:0000256" key="17">
    <source>
        <dbReference type="HAMAP-Rule" id="MF_01965"/>
    </source>
</evidence>
<dbReference type="Gene3D" id="3.40.50.10260">
    <property type="entry name" value="YjeF N-terminal domain"/>
    <property type="match status" value="1"/>
</dbReference>
<dbReference type="GO" id="GO:0005524">
    <property type="term" value="F:ATP binding"/>
    <property type="evidence" value="ECO:0007669"/>
    <property type="project" value="UniProtKB-UniRule"/>
</dbReference>
<feature type="binding site" evidence="18">
    <location>
        <begin position="59"/>
        <end position="63"/>
    </location>
    <ligand>
        <name>(6S)-NADPHX</name>
        <dbReference type="ChEBI" id="CHEBI:64076"/>
    </ligand>
</feature>
<feature type="binding site" evidence="18">
    <location>
        <position position="60"/>
    </location>
    <ligand>
        <name>K(+)</name>
        <dbReference type="ChEBI" id="CHEBI:29103"/>
    </ligand>
</feature>
<evidence type="ECO:0000256" key="9">
    <source>
        <dbReference type="ARBA" id="ARBA00022958"/>
    </source>
</evidence>
<feature type="binding site" evidence="17">
    <location>
        <position position="262"/>
    </location>
    <ligand>
        <name>(6S)-NADPHX</name>
        <dbReference type="ChEBI" id="CHEBI:64076"/>
    </ligand>
</feature>
<dbReference type="InterPro" id="IPR030677">
    <property type="entry name" value="Nnr"/>
</dbReference>
<dbReference type="NCBIfam" id="TIGR00196">
    <property type="entry name" value="yjeF_cterm"/>
    <property type="match status" value="1"/>
</dbReference>
<comment type="similarity">
    <text evidence="3 19">In the N-terminal section; belongs to the NnrE/AIBP family.</text>
</comment>
<comment type="caution">
    <text evidence="18">Lacks conserved residue(s) required for the propagation of feature annotation.</text>
</comment>
<dbReference type="InterPro" id="IPR000631">
    <property type="entry name" value="CARKD"/>
</dbReference>
<evidence type="ECO:0000256" key="2">
    <source>
        <dbReference type="ARBA" id="ARBA00000909"/>
    </source>
</evidence>
<keyword evidence="6 17" id="KW-0547">Nucleotide-binding</keyword>
<dbReference type="SUPFAM" id="SSF64153">
    <property type="entry name" value="YjeF N-terminal domain-like"/>
    <property type="match status" value="1"/>
</dbReference>
<comment type="catalytic activity">
    <reaction evidence="2 18 19">
        <text>(6R)-NADPHX = (6S)-NADPHX</text>
        <dbReference type="Rhea" id="RHEA:32227"/>
        <dbReference type="ChEBI" id="CHEBI:64076"/>
        <dbReference type="ChEBI" id="CHEBI:64077"/>
        <dbReference type="EC" id="5.1.99.6"/>
    </reaction>
</comment>
<dbReference type="Pfam" id="PF03853">
    <property type="entry name" value="YjeF_N"/>
    <property type="match status" value="1"/>
</dbReference>
<evidence type="ECO:0000313" key="23">
    <source>
        <dbReference type="Proteomes" id="UP000198892"/>
    </source>
</evidence>
<dbReference type="EC" id="5.1.99.6" evidence="19"/>
<comment type="cofactor">
    <cofactor evidence="18 19">
        <name>K(+)</name>
        <dbReference type="ChEBI" id="CHEBI:29103"/>
    </cofactor>
    <text evidence="18 19">Binds 1 potassium ion per subunit.</text>
</comment>
<reference evidence="23" key="1">
    <citation type="submission" date="2016-10" db="EMBL/GenBank/DDBJ databases">
        <authorList>
            <person name="Varghese N."/>
            <person name="Submissions S."/>
        </authorList>
    </citation>
    <scope>NUCLEOTIDE SEQUENCE [LARGE SCALE GENOMIC DNA]</scope>
    <source>
        <strain evidence="23">S7</strain>
    </source>
</reference>
<evidence type="ECO:0000256" key="14">
    <source>
        <dbReference type="ARBA" id="ARBA00025153"/>
    </source>
</evidence>
<dbReference type="GO" id="GO:0052855">
    <property type="term" value="F:ADP-dependent NAD(P)H-hydrate dehydratase activity"/>
    <property type="evidence" value="ECO:0007669"/>
    <property type="project" value="UniProtKB-UniRule"/>
</dbReference>
<proteinExistence type="inferred from homology"/>
<feature type="binding site" evidence="18">
    <location>
        <position position="163"/>
    </location>
    <ligand>
        <name>K(+)</name>
        <dbReference type="ChEBI" id="CHEBI:29103"/>
    </ligand>
</feature>
<dbReference type="Proteomes" id="UP000198892">
    <property type="component" value="Unassembled WGS sequence"/>
</dbReference>
<evidence type="ECO:0000256" key="3">
    <source>
        <dbReference type="ARBA" id="ARBA00006001"/>
    </source>
</evidence>
<evidence type="ECO:0000256" key="16">
    <source>
        <dbReference type="ARBA" id="ARBA00049209"/>
    </source>
</evidence>
<evidence type="ECO:0000256" key="6">
    <source>
        <dbReference type="ARBA" id="ARBA00022741"/>
    </source>
</evidence>
<evidence type="ECO:0000256" key="10">
    <source>
        <dbReference type="ARBA" id="ARBA00023027"/>
    </source>
</evidence>
<evidence type="ECO:0000256" key="15">
    <source>
        <dbReference type="ARBA" id="ARBA00048238"/>
    </source>
</evidence>
<dbReference type="PANTHER" id="PTHR12592:SF0">
    <property type="entry name" value="ATP-DEPENDENT (S)-NAD(P)H-HYDRATE DEHYDRATASE"/>
    <property type="match status" value="1"/>
</dbReference>
<sequence length="513" mass="54447">MQVVTGEEMRAMDRYAMDDAGMKEELLMENAGRAAAHALMKKAGPASGQKTAVLIGKGNNGGDGFVVSRVLQEQGWNVKTFLLSDADAFQGAASYHKGLYERSGFTWKYWSGSESGRLRTEYVLIVDAMLGTGVKGGLREPFRQAADVLNEAEGTVAAVDIPSGVPSGEDPVPETVVQADFTITLQCPKISAYLQPAAHFFGEVEVVDIGLPGAALKKQKERKQLWLRQDAAGTLSKRSTAAHKGDHGRGLLIGGSAVMPGAIRMAAEACLYSGAGLLTAAYPSSAVAAVAAAPPEVMMMPLQDENGYISPEVRVDDLSIHAYDAVAAGPGMGRGKGAKVLVKQLIDQVDGPLLFDADALYFLPENIKALQQRRQPVVLTPHPGEMARLAGVSTKEVIQKRFSLSRETAARYNCCIVLKGPNTLVTMPDGSQVVNTTGNEALARGGTGDILTGIMLGMLLAKQKIQPAVSNAVYLHGLAADLAVEHDFTSYAMASTDIISYLPPAFRSIISSR</sequence>
<evidence type="ECO:0000259" key="20">
    <source>
        <dbReference type="PROSITE" id="PS51383"/>
    </source>
</evidence>
<keyword evidence="11 18" id="KW-0413">Isomerase</keyword>
<dbReference type="EC" id="4.2.1.136" evidence="19"/>
<dbReference type="NCBIfam" id="TIGR00197">
    <property type="entry name" value="yjeF_nterm"/>
    <property type="match status" value="1"/>
</dbReference>
<keyword evidence="23" id="KW-1185">Reference proteome</keyword>
<evidence type="ECO:0000256" key="12">
    <source>
        <dbReference type="ARBA" id="ARBA00023239"/>
    </source>
</evidence>
<comment type="catalytic activity">
    <reaction evidence="15 17 19">
        <text>(6S)-NADHX + ADP = AMP + phosphate + NADH + H(+)</text>
        <dbReference type="Rhea" id="RHEA:32223"/>
        <dbReference type="ChEBI" id="CHEBI:15378"/>
        <dbReference type="ChEBI" id="CHEBI:43474"/>
        <dbReference type="ChEBI" id="CHEBI:57945"/>
        <dbReference type="ChEBI" id="CHEBI:64074"/>
        <dbReference type="ChEBI" id="CHEBI:456215"/>
        <dbReference type="ChEBI" id="CHEBI:456216"/>
        <dbReference type="EC" id="4.2.1.136"/>
    </reaction>
</comment>
<comment type="similarity">
    <text evidence="4 19">In the C-terminal section; belongs to the NnrD/CARKD family.</text>
</comment>
<feature type="binding site" evidence="17">
    <location>
        <position position="449"/>
    </location>
    <ligand>
        <name>(6S)-NADPHX</name>
        <dbReference type="ChEBI" id="CHEBI:64076"/>
    </ligand>
</feature>
<comment type="function">
    <text evidence="17">Catalyzes the dehydration of the S-form of NAD(P)HX at the expense of ADP, which is converted to AMP. Together with NAD(P)HX epimerase, which catalyzes the epimerization of the S- and R-forms, the enzyme allows the repair of both epimers of NAD(P)HX, a damaged form of NAD(P)H that is a result of enzymatic or heat-dependent hydration.</text>
</comment>
<keyword evidence="12 17" id="KW-0456">Lyase</keyword>